<evidence type="ECO:0000256" key="1">
    <source>
        <dbReference type="SAM" id="MobiDB-lite"/>
    </source>
</evidence>
<proteinExistence type="predicted"/>
<evidence type="ECO:0000313" key="2">
    <source>
        <dbReference type="EMBL" id="KAF9697473.1"/>
    </source>
</evidence>
<dbReference type="Proteomes" id="UP000651452">
    <property type="component" value="Unassembled WGS sequence"/>
</dbReference>
<sequence>MSDVKVEGRAALSRLQASRPTLHEALDRYKIQCERPDISQNCFRCAKYNHNCDKGRLSNRAQRSEERAVRQRASPSDRTTAVPSTTQYEILVAYQDLGSNHEAHDQYIKASPSSRTSRSASSEQSISSATPDTEESVQYFGEAGPYSDYQGPTYFHPYTSTPQDFDEFKISPEHGTVLEWKDVNPGDFNEAQNVYQHLDDGVLELAPYQAAAMSETNIQTLSGLTNTQPSRYRSSPFEERLDNRINRLWGNYKTFAQASSEGFGVSPLFGRTLSELFRISRQMADDLVRDVRYACGAADAYMNRKLSENMRAQYLEAYHRYDSRANVKFNAAVKDFADKIARDASPDVLPLYTAAFLYYAAGACMRGRDDAVKAQYAFWYFNQYTAWFPIRIRVSSTPDSAWVTHMLVSRQYDIQERLPLISAQLSNNDADPGMKISSLMFALGRARLAFDREEGLC</sequence>
<reference evidence="2" key="2">
    <citation type="submission" date="2020-09" db="EMBL/GenBank/DDBJ databases">
        <title>Reference genome assembly for Australian Ascochyta lentis isolate Al4.</title>
        <authorList>
            <person name="Lee R.C."/>
            <person name="Farfan-Caceres L.M."/>
            <person name="Debler J.W."/>
            <person name="Williams A.H."/>
            <person name="Henares B.M."/>
        </authorList>
    </citation>
    <scope>NUCLEOTIDE SEQUENCE</scope>
    <source>
        <strain evidence="2">Al4</strain>
    </source>
</reference>
<evidence type="ECO:0000313" key="3">
    <source>
        <dbReference type="Proteomes" id="UP000651452"/>
    </source>
</evidence>
<dbReference type="EMBL" id="RZGK01000008">
    <property type="protein sequence ID" value="KAF9697473.1"/>
    <property type="molecule type" value="Genomic_DNA"/>
</dbReference>
<accession>A0A8H7J8L2</accession>
<dbReference type="AlphaFoldDB" id="A0A8H7J8L2"/>
<feature type="compositionally biased region" description="Basic and acidic residues" evidence="1">
    <location>
        <begin position="59"/>
        <end position="69"/>
    </location>
</feature>
<feature type="region of interest" description="Disordered" evidence="1">
    <location>
        <begin position="59"/>
        <end position="84"/>
    </location>
</feature>
<feature type="compositionally biased region" description="Polar residues" evidence="1">
    <location>
        <begin position="73"/>
        <end position="84"/>
    </location>
</feature>
<reference evidence="2" key="1">
    <citation type="submission" date="2018-12" db="EMBL/GenBank/DDBJ databases">
        <authorList>
            <person name="Syme R.A."/>
            <person name="Farfan-Caceres L."/>
            <person name="Lichtenzveig J."/>
        </authorList>
    </citation>
    <scope>NUCLEOTIDE SEQUENCE</scope>
    <source>
        <strain evidence="2">Al4</strain>
    </source>
</reference>
<feature type="compositionally biased region" description="Low complexity" evidence="1">
    <location>
        <begin position="111"/>
        <end position="131"/>
    </location>
</feature>
<name>A0A8H7J8L2_9PLEO</name>
<dbReference type="OrthoDB" id="3783430at2759"/>
<organism evidence="2 3">
    <name type="scientific">Ascochyta lentis</name>
    <dbReference type="NCBI Taxonomy" id="205686"/>
    <lineage>
        <taxon>Eukaryota</taxon>
        <taxon>Fungi</taxon>
        <taxon>Dikarya</taxon>
        <taxon>Ascomycota</taxon>
        <taxon>Pezizomycotina</taxon>
        <taxon>Dothideomycetes</taxon>
        <taxon>Pleosporomycetidae</taxon>
        <taxon>Pleosporales</taxon>
        <taxon>Pleosporineae</taxon>
        <taxon>Didymellaceae</taxon>
        <taxon>Ascochyta</taxon>
    </lineage>
</organism>
<gene>
    <name evidence="2" type="ORF">EKO04_004677</name>
</gene>
<protein>
    <submittedName>
        <fullName evidence="2">Uncharacterized protein</fullName>
    </submittedName>
</protein>
<comment type="caution">
    <text evidence="2">The sequence shown here is derived from an EMBL/GenBank/DDBJ whole genome shotgun (WGS) entry which is preliminary data.</text>
</comment>
<keyword evidence="3" id="KW-1185">Reference proteome</keyword>
<feature type="region of interest" description="Disordered" evidence="1">
    <location>
        <begin position="103"/>
        <end position="135"/>
    </location>
</feature>